<evidence type="ECO:0000256" key="6">
    <source>
        <dbReference type="PIRSR" id="PIRSR000097-3"/>
    </source>
</evidence>
<accession>A0AAN6JSG9</accession>
<feature type="binding site" evidence="5">
    <location>
        <position position="108"/>
    </location>
    <ligand>
        <name>substrate</name>
    </ligand>
</feature>
<dbReference type="PROSITE" id="PS00062">
    <property type="entry name" value="ALDOKETO_REDUCTASE_2"/>
    <property type="match status" value="1"/>
</dbReference>
<evidence type="ECO:0000313" key="9">
    <source>
        <dbReference type="Proteomes" id="UP001176517"/>
    </source>
</evidence>
<evidence type="ECO:0000259" key="7">
    <source>
        <dbReference type="Pfam" id="PF00248"/>
    </source>
</evidence>
<evidence type="ECO:0000256" key="3">
    <source>
        <dbReference type="ARBA" id="ARBA00023002"/>
    </source>
</evidence>
<comment type="similarity">
    <text evidence="1">Belongs to the aldo/keto reductase family.</text>
</comment>
<dbReference type="InterPro" id="IPR020471">
    <property type="entry name" value="AKR"/>
</dbReference>
<feature type="site" description="Lowers pKa of active site Tyr" evidence="6">
    <location>
        <position position="76"/>
    </location>
</feature>
<dbReference type="InterPro" id="IPR018170">
    <property type="entry name" value="Aldo/ket_reductase_CS"/>
</dbReference>
<sequence>MADIPYFALSNGVQMPSIQMGSWQGRFDGIASGLEVAIEVGYRNFDTAKVYGTEAAVGEAIRRSGLPRKDFFVITKLANQDHHRVAEAFQDSYDKLGLEGPMDLFLIHWPHGVKDGKAYEGAPDGPSFNETWAEMEKLYEAGRVRAIGVSNFSIKSLDQLLMTAKIVPHVTQEEVHPWHPQEDLKAYCDAKKIHIQAYSPLGSSVKGSISPIFSDPDLQAIAKARDDDTTVGQIALSWLVQRGISAAPRSTARERMAQNLKLLQLSDEEMERIDGISKKDTQRHTRLANVAYDKEKGILAGGWTLEKLGWDVGFKTA</sequence>
<dbReference type="PIRSF" id="PIRSF000097">
    <property type="entry name" value="AKR"/>
    <property type="match status" value="1"/>
</dbReference>
<evidence type="ECO:0000313" key="8">
    <source>
        <dbReference type="EMBL" id="KAK0547711.1"/>
    </source>
</evidence>
<evidence type="ECO:0000256" key="4">
    <source>
        <dbReference type="PIRSR" id="PIRSR000097-1"/>
    </source>
</evidence>
<keyword evidence="9" id="KW-1185">Reference proteome</keyword>
<dbReference type="Proteomes" id="UP001176517">
    <property type="component" value="Unassembled WGS sequence"/>
</dbReference>
<dbReference type="EMBL" id="JAPDMZ010000154">
    <property type="protein sequence ID" value="KAK0547711.1"/>
    <property type="molecule type" value="Genomic_DNA"/>
</dbReference>
<evidence type="ECO:0000256" key="2">
    <source>
        <dbReference type="ARBA" id="ARBA00022857"/>
    </source>
</evidence>
<dbReference type="Pfam" id="PF00248">
    <property type="entry name" value="Aldo_ket_red"/>
    <property type="match status" value="1"/>
</dbReference>
<protein>
    <recommendedName>
        <fullName evidence="7">NADP-dependent oxidoreductase domain-containing protein</fullName>
    </recommendedName>
</protein>
<dbReference type="SUPFAM" id="SSF51430">
    <property type="entry name" value="NAD(P)-linked oxidoreductase"/>
    <property type="match status" value="1"/>
</dbReference>
<evidence type="ECO:0000256" key="5">
    <source>
        <dbReference type="PIRSR" id="PIRSR000097-2"/>
    </source>
</evidence>
<reference evidence="8" key="1">
    <citation type="journal article" date="2023" name="PhytoFront">
        <title>Draft Genome Resources of Seven Strains of Tilletia horrida, Causal Agent of Kernel Smut of Rice.</title>
        <authorList>
            <person name="Khanal S."/>
            <person name="Antony Babu S."/>
            <person name="Zhou X.G."/>
        </authorList>
    </citation>
    <scope>NUCLEOTIDE SEQUENCE</scope>
    <source>
        <strain evidence="8">TX6</strain>
    </source>
</reference>
<keyword evidence="2" id="KW-0521">NADP</keyword>
<feature type="domain" description="NADP-dependent oxidoreductase" evidence="7">
    <location>
        <begin position="34"/>
        <end position="277"/>
    </location>
</feature>
<dbReference type="GO" id="GO:0016616">
    <property type="term" value="F:oxidoreductase activity, acting on the CH-OH group of donors, NAD or NADP as acceptor"/>
    <property type="evidence" value="ECO:0007669"/>
    <property type="project" value="UniProtKB-ARBA"/>
</dbReference>
<feature type="active site" description="Proton donor" evidence="4">
    <location>
        <position position="51"/>
    </location>
</feature>
<organism evidence="8 9">
    <name type="scientific">Tilletia horrida</name>
    <dbReference type="NCBI Taxonomy" id="155126"/>
    <lineage>
        <taxon>Eukaryota</taxon>
        <taxon>Fungi</taxon>
        <taxon>Dikarya</taxon>
        <taxon>Basidiomycota</taxon>
        <taxon>Ustilaginomycotina</taxon>
        <taxon>Exobasidiomycetes</taxon>
        <taxon>Tilletiales</taxon>
        <taxon>Tilletiaceae</taxon>
        <taxon>Tilletia</taxon>
    </lineage>
</organism>
<dbReference type="PANTHER" id="PTHR43827:SF3">
    <property type="entry name" value="NADP-DEPENDENT OXIDOREDUCTASE DOMAIN-CONTAINING PROTEIN"/>
    <property type="match status" value="1"/>
</dbReference>
<gene>
    <name evidence="8" type="ORF">OC846_004750</name>
</gene>
<dbReference type="AlphaFoldDB" id="A0AAN6JSG9"/>
<evidence type="ECO:0000256" key="1">
    <source>
        <dbReference type="ARBA" id="ARBA00007905"/>
    </source>
</evidence>
<comment type="caution">
    <text evidence="8">The sequence shown here is derived from an EMBL/GenBank/DDBJ whole genome shotgun (WGS) entry which is preliminary data.</text>
</comment>
<dbReference type="CDD" id="cd19071">
    <property type="entry name" value="AKR_AKR1-5-like"/>
    <property type="match status" value="1"/>
</dbReference>
<proteinExistence type="inferred from homology"/>
<name>A0AAN6JSG9_9BASI</name>
<dbReference type="PANTHER" id="PTHR43827">
    <property type="entry name" value="2,5-DIKETO-D-GLUCONIC ACID REDUCTASE"/>
    <property type="match status" value="1"/>
</dbReference>
<dbReference type="InterPro" id="IPR023210">
    <property type="entry name" value="NADP_OxRdtase_dom"/>
</dbReference>
<keyword evidence="3" id="KW-0560">Oxidoreductase</keyword>
<dbReference type="Gene3D" id="3.20.20.100">
    <property type="entry name" value="NADP-dependent oxidoreductase domain"/>
    <property type="match status" value="1"/>
</dbReference>
<dbReference type="InterPro" id="IPR036812">
    <property type="entry name" value="NAD(P)_OxRdtase_dom_sf"/>
</dbReference>
<dbReference type="PRINTS" id="PR00069">
    <property type="entry name" value="ALDKETRDTASE"/>
</dbReference>